<evidence type="ECO:0000313" key="2">
    <source>
        <dbReference type="EMBL" id="TDE54643.1"/>
    </source>
</evidence>
<dbReference type="Gene3D" id="1.25.40.10">
    <property type="entry name" value="Tetratricopeptide repeat domain"/>
    <property type="match status" value="1"/>
</dbReference>
<comment type="caution">
    <text evidence="2">The sequence shown here is derived from an EMBL/GenBank/DDBJ whole genome shotgun (WGS) entry which is preliminary data.</text>
</comment>
<keyword evidence="3" id="KW-1185">Reference proteome</keyword>
<sequence>MPAQDPRIHLLQAGRSLAECEFLLRQFSGEQAVPGLIAQARHHCDQAEQGPHEDAETAATLAILRAVASTFALRQVVLSDVCCDFDDDDGTLLNGLGMHDSKGVSRPLAEEAVLTAQAALTADPHDALMPLYLGHALTWTGDQNAAIAAYQEALHRAPDDHCARSALSYLHAPPAEGPQSETSHPRHAFALLRSAYWINNNEWEDALVLFTSVADVRTHLAAALGPGPNTGSRSDCLTGEDLDDEGAELTLHIHRPGHPIAKYDLNARLHENPETTSIDWTGVPVDELLKPPLPPGRPLRLHSRVCFPHD</sequence>
<dbReference type="PROSITE" id="PS50005">
    <property type="entry name" value="TPR"/>
    <property type="match status" value="1"/>
</dbReference>
<dbReference type="InterPro" id="IPR011990">
    <property type="entry name" value="TPR-like_helical_dom_sf"/>
</dbReference>
<accession>A0A4V2ZAY1</accession>
<organism evidence="2 3">
    <name type="scientific">Nonomuraea mesophila</name>
    <dbReference type="NCBI Taxonomy" id="2530382"/>
    <lineage>
        <taxon>Bacteria</taxon>
        <taxon>Bacillati</taxon>
        <taxon>Actinomycetota</taxon>
        <taxon>Actinomycetes</taxon>
        <taxon>Streptosporangiales</taxon>
        <taxon>Streptosporangiaceae</taxon>
        <taxon>Nonomuraea</taxon>
    </lineage>
</organism>
<evidence type="ECO:0000256" key="1">
    <source>
        <dbReference type="PROSITE-ProRule" id="PRU00339"/>
    </source>
</evidence>
<dbReference type="EMBL" id="SMLD01000031">
    <property type="protein sequence ID" value="TDE54643.1"/>
    <property type="molecule type" value="Genomic_DNA"/>
</dbReference>
<dbReference type="RefSeq" id="WP_132630826.1">
    <property type="nucleotide sequence ID" value="NZ_SMLD01000031.1"/>
</dbReference>
<feature type="repeat" description="TPR" evidence="1">
    <location>
        <begin position="127"/>
        <end position="160"/>
    </location>
</feature>
<dbReference type="AlphaFoldDB" id="A0A4V2ZAY1"/>
<evidence type="ECO:0000313" key="3">
    <source>
        <dbReference type="Proteomes" id="UP000295136"/>
    </source>
</evidence>
<protein>
    <submittedName>
        <fullName evidence="2">Uncharacterized protein</fullName>
    </submittedName>
</protein>
<dbReference type="SUPFAM" id="SSF48452">
    <property type="entry name" value="TPR-like"/>
    <property type="match status" value="1"/>
</dbReference>
<gene>
    <name evidence="2" type="ORF">E1295_14710</name>
</gene>
<dbReference type="Proteomes" id="UP000295136">
    <property type="component" value="Unassembled WGS sequence"/>
</dbReference>
<name>A0A4V2ZAY1_9ACTN</name>
<reference evidence="2 3" key="1">
    <citation type="submission" date="2019-03" db="EMBL/GenBank/DDBJ databases">
        <title>Draft genome sequences of novel Actinobacteria.</title>
        <authorList>
            <person name="Sahin N."/>
            <person name="Ay H."/>
            <person name="Saygin H."/>
        </authorList>
    </citation>
    <scope>NUCLEOTIDE SEQUENCE [LARGE SCALE GENOMIC DNA]</scope>
    <source>
        <strain evidence="2 3">6K102</strain>
    </source>
</reference>
<proteinExistence type="predicted"/>
<dbReference type="InterPro" id="IPR019734">
    <property type="entry name" value="TPR_rpt"/>
</dbReference>
<keyword evidence="1" id="KW-0802">TPR repeat</keyword>